<evidence type="ECO:0000256" key="6">
    <source>
        <dbReference type="ARBA" id="ARBA00022989"/>
    </source>
</evidence>
<feature type="transmembrane region" description="Helical" evidence="8">
    <location>
        <begin position="174"/>
        <end position="194"/>
    </location>
</feature>
<dbReference type="CDD" id="cd03254">
    <property type="entry name" value="ABCC_Glucan_exporter_like"/>
    <property type="match status" value="1"/>
</dbReference>
<proteinExistence type="predicted"/>
<protein>
    <submittedName>
        <fullName evidence="11">ABC transporter ATP-binding protein</fullName>
    </submittedName>
</protein>
<dbReference type="GO" id="GO:0015421">
    <property type="term" value="F:ABC-type oligopeptide transporter activity"/>
    <property type="evidence" value="ECO:0007669"/>
    <property type="project" value="TreeGrafter"/>
</dbReference>
<evidence type="ECO:0000313" key="11">
    <source>
        <dbReference type="EMBL" id="RGR52224.1"/>
    </source>
</evidence>
<dbReference type="PANTHER" id="PTHR43394:SF1">
    <property type="entry name" value="ATP-BINDING CASSETTE SUB-FAMILY B MEMBER 10, MITOCHONDRIAL"/>
    <property type="match status" value="1"/>
</dbReference>
<dbReference type="Pfam" id="PF00664">
    <property type="entry name" value="ABC_membrane"/>
    <property type="match status" value="1"/>
</dbReference>
<name>A0A395UUA6_9FIRM</name>
<evidence type="ECO:0000313" key="12">
    <source>
        <dbReference type="Proteomes" id="UP000266066"/>
    </source>
</evidence>
<dbReference type="PROSITE" id="PS50929">
    <property type="entry name" value="ABC_TM1F"/>
    <property type="match status" value="1"/>
</dbReference>
<comment type="caution">
    <text evidence="11">The sequence shown here is derived from an EMBL/GenBank/DDBJ whole genome shotgun (WGS) entry which is preliminary data.</text>
</comment>
<dbReference type="SUPFAM" id="SSF52540">
    <property type="entry name" value="P-loop containing nucleoside triphosphate hydrolases"/>
    <property type="match status" value="1"/>
</dbReference>
<sequence length="586" mass="66905">MNSSKNINKNEMNKKSSTMRLIAYMKPYAHWVIFALLLVLGLTSFDLYRPMLVGDAIDTFGANGDYDVIIATAIKYAGVLALSFVFNIAQTWILQKTGQNIILQIRKDLYRHIQSLGSRYFDITPVGKLVTRVTNDVEALNEMYSGILVQLFRNIVKIVGLAGVMLVLDVRLAAISFVLMPLVIGLTVLCQKIARNIYRLYRTRLTDINTFLSEHLSGMKIIQIFGRQERKFEEFHDKNTKLYKAFYREMLMYAVFRPLIYILSILSLMIVLWFGSRNVFDEIISVGTLYIFSNYIRSFFDPIQELAEQFSTLQSSIASAEKIFTVMDEDEFIPEVENPKQPDKIIGKIEFDHVWFAYDGKNYVLKDVSFVINPGEKVAFVGATGAGKSSILNLIGRYYDIQKGHIYIDGIDIRQLSKKKLRSAIGQMQQDVFIFEGDVAYNIRLNDNDITDEQVKGAAEYVNASHFIEKLPQGYHEPVTERGATFSAGERQLLSFARTLAHNPSILVMDEATANIDTETEILIQEALEKLMDGRTTIMVAHRLSTIQHADCIMVMHKGRICERGTHRELLEQDGIYRKLYELQIS</sequence>
<dbReference type="InterPro" id="IPR003439">
    <property type="entry name" value="ABC_transporter-like_ATP-bd"/>
</dbReference>
<dbReference type="SMART" id="SM00382">
    <property type="entry name" value="AAA"/>
    <property type="match status" value="1"/>
</dbReference>
<evidence type="ECO:0000256" key="8">
    <source>
        <dbReference type="SAM" id="Phobius"/>
    </source>
</evidence>
<dbReference type="Gene3D" id="1.20.1560.10">
    <property type="entry name" value="ABC transporter type 1, transmembrane domain"/>
    <property type="match status" value="1"/>
</dbReference>
<dbReference type="InterPro" id="IPR011527">
    <property type="entry name" value="ABC1_TM_dom"/>
</dbReference>
<feature type="transmembrane region" description="Helical" evidence="8">
    <location>
        <begin position="151"/>
        <end position="168"/>
    </location>
</feature>
<keyword evidence="3 8" id="KW-0812">Transmembrane</keyword>
<dbReference type="AlphaFoldDB" id="A0A395UUA6"/>
<comment type="subcellular location">
    <subcellularLocation>
        <location evidence="1">Cell membrane</location>
        <topology evidence="1">Multi-pass membrane protein</topology>
    </subcellularLocation>
</comment>
<dbReference type="Gene3D" id="3.40.50.300">
    <property type="entry name" value="P-loop containing nucleotide triphosphate hydrolases"/>
    <property type="match status" value="1"/>
</dbReference>
<dbReference type="EMBL" id="QRUJ01000025">
    <property type="protein sequence ID" value="RGR52224.1"/>
    <property type="molecule type" value="Genomic_DNA"/>
</dbReference>
<dbReference type="SUPFAM" id="SSF90123">
    <property type="entry name" value="ABC transporter transmembrane region"/>
    <property type="match status" value="1"/>
</dbReference>
<dbReference type="InterPro" id="IPR003593">
    <property type="entry name" value="AAA+_ATPase"/>
</dbReference>
<gene>
    <name evidence="11" type="ORF">DWY38_15015</name>
</gene>
<evidence type="ECO:0000256" key="3">
    <source>
        <dbReference type="ARBA" id="ARBA00022692"/>
    </source>
</evidence>
<organism evidence="11 12">
    <name type="scientific">Agathobacter rectalis</name>
    <dbReference type="NCBI Taxonomy" id="39491"/>
    <lineage>
        <taxon>Bacteria</taxon>
        <taxon>Bacillati</taxon>
        <taxon>Bacillota</taxon>
        <taxon>Clostridia</taxon>
        <taxon>Lachnospirales</taxon>
        <taxon>Lachnospiraceae</taxon>
        <taxon>Agathobacter</taxon>
    </lineage>
</organism>
<keyword evidence="5 11" id="KW-0067">ATP-binding</keyword>
<keyword evidence="2" id="KW-0813">Transport</keyword>
<evidence type="ECO:0000256" key="7">
    <source>
        <dbReference type="ARBA" id="ARBA00023136"/>
    </source>
</evidence>
<accession>A0A395UUA6</accession>
<evidence type="ECO:0000256" key="1">
    <source>
        <dbReference type="ARBA" id="ARBA00004651"/>
    </source>
</evidence>
<keyword evidence="7 8" id="KW-0472">Membrane</keyword>
<dbReference type="PROSITE" id="PS50893">
    <property type="entry name" value="ABC_TRANSPORTER_2"/>
    <property type="match status" value="1"/>
</dbReference>
<dbReference type="Pfam" id="PF00005">
    <property type="entry name" value="ABC_tran"/>
    <property type="match status" value="1"/>
</dbReference>
<evidence type="ECO:0000256" key="2">
    <source>
        <dbReference type="ARBA" id="ARBA00022448"/>
    </source>
</evidence>
<dbReference type="GO" id="GO:0005524">
    <property type="term" value="F:ATP binding"/>
    <property type="evidence" value="ECO:0007669"/>
    <property type="project" value="UniProtKB-KW"/>
</dbReference>
<dbReference type="Proteomes" id="UP000266066">
    <property type="component" value="Unassembled WGS sequence"/>
</dbReference>
<evidence type="ECO:0000256" key="4">
    <source>
        <dbReference type="ARBA" id="ARBA00022741"/>
    </source>
</evidence>
<feature type="transmembrane region" description="Helical" evidence="8">
    <location>
        <begin position="251"/>
        <end position="275"/>
    </location>
</feature>
<dbReference type="InterPro" id="IPR036640">
    <property type="entry name" value="ABC1_TM_sf"/>
</dbReference>
<evidence type="ECO:0000256" key="5">
    <source>
        <dbReference type="ARBA" id="ARBA00022840"/>
    </source>
</evidence>
<dbReference type="InterPro" id="IPR017871">
    <property type="entry name" value="ABC_transporter-like_CS"/>
</dbReference>
<dbReference type="PROSITE" id="PS00211">
    <property type="entry name" value="ABC_TRANSPORTER_1"/>
    <property type="match status" value="1"/>
</dbReference>
<reference evidence="11 12" key="1">
    <citation type="submission" date="2018-08" db="EMBL/GenBank/DDBJ databases">
        <title>A genome reference for cultivated species of the human gut microbiota.</title>
        <authorList>
            <person name="Zou Y."/>
            <person name="Xue W."/>
            <person name="Luo G."/>
        </authorList>
    </citation>
    <scope>NUCLEOTIDE SEQUENCE [LARGE SCALE GENOMIC DNA]</scope>
    <source>
        <strain evidence="11 12">AF25-15</strain>
    </source>
</reference>
<dbReference type="InterPro" id="IPR039421">
    <property type="entry name" value="Type_1_exporter"/>
</dbReference>
<dbReference type="GO" id="GO:0016887">
    <property type="term" value="F:ATP hydrolysis activity"/>
    <property type="evidence" value="ECO:0007669"/>
    <property type="project" value="InterPro"/>
</dbReference>
<keyword evidence="6 8" id="KW-1133">Transmembrane helix</keyword>
<feature type="domain" description="ABC transporter" evidence="9">
    <location>
        <begin position="349"/>
        <end position="583"/>
    </location>
</feature>
<evidence type="ECO:0000259" key="9">
    <source>
        <dbReference type="PROSITE" id="PS50893"/>
    </source>
</evidence>
<dbReference type="CDD" id="cd18544">
    <property type="entry name" value="ABC_6TM_TmrA_like"/>
    <property type="match status" value="1"/>
</dbReference>
<dbReference type="FunFam" id="3.40.50.300:FF:000287">
    <property type="entry name" value="Multidrug ABC transporter ATP-binding protein"/>
    <property type="match status" value="1"/>
</dbReference>
<dbReference type="InterPro" id="IPR027417">
    <property type="entry name" value="P-loop_NTPase"/>
</dbReference>
<dbReference type="GO" id="GO:0005886">
    <property type="term" value="C:plasma membrane"/>
    <property type="evidence" value="ECO:0007669"/>
    <property type="project" value="UniProtKB-SubCell"/>
</dbReference>
<keyword evidence="4" id="KW-0547">Nucleotide-binding</keyword>
<evidence type="ECO:0000259" key="10">
    <source>
        <dbReference type="PROSITE" id="PS50929"/>
    </source>
</evidence>
<dbReference type="RefSeq" id="WP_118392597.1">
    <property type="nucleotide sequence ID" value="NZ_QRUJ01000025.1"/>
</dbReference>
<feature type="domain" description="ABC transmembrane type-1" evidence="10">
    <location>
        <begin position="33"/>
        <end position="315"/>
    </location>
</feature>
<feature type="transmembrane region" description="Helical" evidence="8">
    <location>
        <begin position="68"/>
        <end position="89"/>
    </location>
</feature>
<dbReference type="PANTHER" id="PTHR43394">
    <property type="entry name" value="ATP-DEPENDENT PERMEASE MDL1, MITOCHONDRIAL"/>
    <property type="match status" value="1"/>
</dbReference>